<dbReference type="Gene3D" id="1.20.1560.10">
    <property type="entry name" value="ABC transporter type 1, transmembrane domain"/>
    <property type="match status" value="1"/>
</dbReference>
<dbReference type="PANTHER" id="PTHR43394:SF1">
    <property type="entry name" value="ATP-BINDING CASSETTE SUB-FAMILY B MEMBER 10, MITOCHONDRIAL"/>
    <property type="match status" value="1"/>
</dbReference>
<dbReference type="InterPro" id="IPR039421">
    <property type="entry name" value="Type_1_exporter"/>
</dbReference>
<dbReference type="Gene3D" id="3.40.50.300">
    <property type="entry name" value="P-loop containing nucleotide triphosphate hydrolases"/>
    <property type="match status" value="1"/>
</dbReference>
<evidence type="ECO:0000256" key="8">
    <source>
        <dbReference type="SAM" id="Phobius"/>
    </source>
</evidence>
<dbReference type="EMBL" id="BMYV01000002">
    <property type="protein sequence ID" value="GGX71909.1"/>
    <property type="molecule type" value="Genomic_DNA"/>
</dbReference>
<dbReference type="InterPro" id="IPR027417">
    <property type="entry name" value="P-loop_NTPase"/>
</dbReference>
<evidence type="ECO:0000256" key="2">
    <source>
        <dbReference type="ARBA" id="ARBA00022448"/>
    </source>
</evidence>
<feature type="transmembrane region" description="Helical" evidence="8">
    <location>
        <begin position="37"/>
        <end position="58"/>
    </location>
</feature>
<evidence type="ECO:0000313" key="12">
    <source>
        <dbReference type="Proteomes" id="UP000600865"/>
    </source>
</evidence>
<evidence type="ECO:0000256" key="7">
    <source>
        <dbReference type="ARBA" id="ARBA00023136"/>
    </source>
</evidence>
<dbReference type="FunFam" id="3.40.50.300:FF:000287">
    <property type="entry name" value="Multidrug ABC transporter ATP-binding protein"/>
    <property type="match status" value="1"/>
</dbReference>
<dbReference type="Pfam" id="PF00664">
    <property type="entry name" value="ABC_membrane"/>
    <property type="match status" value="1"/>
</dbReference>
<dbReference type="Proteomes" id="UP000600865">
    <property type="component" value="Unassembled WGS sequence"/>
</dbReference>
<feature type="domain" description="ABC transporter" evidence="9">
    <location>
        <begin position="317"/>
        <end position="551"/>
    </location>
</feature>
<dbReference type="InterPro" id="IPR017871">
    <property type="entry name" value="ABC_transporter-like_CS"/>
</dbReference>
<dbReference type="GO" id="GO:0005524">
    <property type="term" value="F:ATP binding"/>
    <property type="evidence" value="ECO:0007669"/>
    <property type="project" value="UniProtKB-KW"/>
</dbReference>
<dbReference type="AlphaFoldDB" id="A0A918NGQ9"/>
<dbReference type="SUPFAM" id="SSF90123">
    <property type="entry name" value="ABC transporter transmembrane region"/>
    <property type="match status" value="1"/>
</dbReference>
<dbReference type="PROSITE" id="PS50893">
    <property type="entry name" value="ABC_TRANSPORTER_2"/>
    <property type="match status" value="1"/>
</dbReference>
<comment type="subcellular location">
    <subcellularLocation>
        <location evidence="1">Cell membrane</location>
        <topology evidence="1">Multi-pass membrane protein</topology>
    </subcellularLocation>
</comment>
<dbReference type="PANTHER" id="PTHR43394">
    <property type="entry name" value="ATP-DEPENDENT PERMEASE MDL1, MITOCHONDRIAL"/>
    <property type="match status" value="1"/>
</dbReference>
<keyword evidence="4" id="KW-0547">Nucleotide-binding</keyword>
<dbReference type="Pfam" id="PF00005">
    <property type="entry name" value="ABC_tran"/>
    <property type="match status" value="1"/>
</dbReference>
<evidence type="ECO:0000256" key="6">
    <source>
        <dbReference type="ARBA" id="ARBA00022989"/>
    </source>
</evidence>
<keyword evidence="12" id="KW-1185">Reference proteome</keyword>
<dbReference type="InterPro" id="IPR036640">
    <property type="entry name" value="ABC1_TM_sf"/>
</dbReference>
<evidence type="ECO:0000256" key="5">
    <source>
        <dbReference type="ARBA" id="ARBA00022840"/>
    </source>
</evidence>
<dbReference type="InterPro" id="IPR003593">
    <property type="entry name" value="AAA+_ATPase"/>
</dbReference>
<dbReference type="GO" id="GO:0005886">
    <property type="term" value="C:plasma membrane"/>
    <property type="evidence" value="ECO:0007669"/>
    <property type="project" value="UniProtKB-SubCell"/>
</dbReference>
<evidence type="ECO:0000259" key="10">
    <source>
        <dbReference type="PROSITE" id="PS50929"/>
    </source>
</evidence>
<keyword evidence="7 8" id="KW-0472">Membrane</keyword>
<proteinExistence type="predicted"/>
<comment type="caution">
    <text evidence="11">The sequence shown here is derived from an EMBL/GenBank/DDBJ whole genome shotgun (WGS) entry which is preliminary data.</text>
</comment>
<keyword evidence="5" id="KW-0067">ATP-binding</keyword>
<dbReference type="PROSITE" id="PS00211">
    <property type="entry name" value="ABC_TRANSPORTER_1"/>
    <property type="match status" value="1"/>
</dbReference>
<sequence>MVIFAAATAGYVYLVSLIIDAATTLDGGDSLSQTKRYAAIILPVILGLTFAAGLGGYIQRILTNSIALNTVGKMQTQMLRAAHARDFADSQAEPTGELIAKFTNDVTVVSGGLVRVLGNLIKDVLTVIFTVGAMLYLNWQLSLFMVVFGFALWPIIEISKRLRGNAREVQEHIGHMTAELKESLGAAQLVKTYGLESREQARLDHSFSERIRLYLKLITQQARVDPILEVVGGLVIAAVVIFGVWQYGSGTATGGQIAGVLMGLLALAPRLRALGTLNNVVQESLSSVGRIFEVIDTQPTLEDAIIASDLSVSDGRVELRNVSFTYPDGTLALRGFNLIAEPGQTTALVGPSGGGKSTVMHLIPRLYDVTEGAVLIDGQDVKEVTQASLRRHIAVVSQDAVLFNDTIAANIALGDLDADRDAIILAAKAADAHDFIARLPDGYDTVLGEDGSGLSGGQKQRLSIARAILRDAPILLLDEATSALDTESEAKVQAALERLSEGRTTLVIAHRLETIRNADKICVVDSGRVVETGTDAELRGRAGIYAGLNQKI</sequence>
<feature type="transmembrane region" description="Helical" evidence="8">
    <location>
        <begin position="6"/>
        <end position="25"/>
    </location>
</feature>
<accession>A0A918NGQ9</accession>
<feature type="domain" description="ABC transmembrane type-1" evidence="10">
    <location>
        <begin position="1"/>
        <end position="283"/>
    </location>
</feature>
<dbReference type="CDD" id="cd18552">
    <property type="entry name" value="ABC_6TM_MsbA_like"/>
    <property type="match status" value="1"/>
</dbReference>
<keyword evidence="6 8" id="KW-1133">Transmembrane helix</keyword>
<reference evidence="11 12" key="1">
    <citation type="journal article" date="2014" name="Int. J. Syst. Evol. Microbiol.">
        <title>Complete genome sequence of Corynebacterium casei LMG S-19264T (=DSM 44701T), isolated from a smear-ripened cheese.</title>
        <authorList>
            <consortium name="US DOE Joint Genome Institute (JGI-PGF)"/>
            <person name="Walter F."/>
            <person name="Albersmeier A."/>
            <person name="Kalinowski J."/>
            <person name="Ruckert C."/>
        </authorList>
    </citation>
    <scope>NUCLEOTIDE SEQUENCE [LARGE SCALE GENOMIC DNA]</scope>
    <source>
        <strain evidence="11 12">KCTC 23968</strain>
    </source>
</reference>
<dbReference type="GO" id="GO:0016887">
    <property type="term" value="F:ATP hydrolysis activity"/>
    <property type="evidence" value="ECO:0007669"/>
    <property type="project" value="InterPro"/>
</dbReference>
<dbReference type="SMART" id="SM00382">
    <property type="entry name" value="AAA"/>
    <property type="match status" value="1"/>
</dbReference>
<feature type="transmembrane region" description="Helical" evidence="8">
    <location>
        <begin position="124"/>
        <end position="153"/>
    </location>
</feature>
<keyword evidence="3 8" id="KW-0812">Transmembrane</keyword>
<organism evidence="11 12">
    <name type="scientific">Litorimonas cladophorae</name>
    <dbReference type="NCBI Taxonomy" id="1220491"/>
    <lineage>
        <taxon>Bacteria</taxon>
        <taxon>Pseudomonadati</taxon>
        <taxon>Pseudomonadota</taxon>
        <taxon>Alphaproteobacteria</taxon>
        <taxon>Maricaulales</taxon>
        <taxon>Robiginitomaculaceae</taxon>
    </lineage>
</organism>
<gene>
    <name evidence="11" type="ORF">GCM10011309_22660</name>
</gene>
<evidence type="ECO:0000313" key="11">
    <source>
        <dbReference type="EMBL" id="GGX71909.1"/>
    </source>
</evidence>
<evidence type="ECO:0000256" key="3">
    <source>
        <dbReference type="ARBA" id="ARBA00022692"/>
    </source>
</evidence>
<keyword evidence="2" id="KW-0813">Transport</keyword>
<dbReference type="SUPFAM" id="SSF52540">
    <property type="entry name" value="P-loop containing nucleoside triphosphate hydrolases"/>
    <property type="match status" value="1"/>
</dbReference>
<dbReference type="PROSITE" id="PS50929">
    <property type="entry name" value="ABC_TM1F"/>
    <property type="match status" value="1"/>
</dbReference>
<evidence type="ECO:0000259" key="9">
    <source>
        <dbReference type="PROSITE" id="PS50893"/>
    </source>
</evidence>
<name>A0A918NGQ9_9PROT</name>
<dbReference type="GO" id="GO:0015421">
    <property type="term" value="F:ABC-type oligopeptide transporter activity"/>
    <property type="evidence" value="ECO:0007669"/>
    <property type="project" value="TreeGrafter"/>
</dbReference>
<evidence type="ECO:0000256" key="4">
    <source>
        <dbReference type="ARBA" id="ARBA00022741"/>
    </source>
</evidence>
<protein>
    <submittedName>
        <fullName evidence="11">Multidrug ABC transporter permease</fullName>
    </submittedName>
</protein>
<feature type="transmembrane region" description="Helical" evidence="8">
    <location>
        <begin position="226"/>
        <end position="245"/>
    </location>
</feature>
<dbReference type="InterPro" id="IPR003439">
    <property type="entry name" value="ABC_transporter-like_ATP-bd"/>
</dbReference>
<dbReference type="InterPro" id="IPR011527">
    <property type="entry name" value="ABC1_TM_dom"/>
</dbReference>
<evidence type="ECO:0000256" key="1">
    <source>
        <dbReference type="ARBA" id="ARBA00004651"/>
    </source>
</evidence>